<dbReference type="Proteomes" id="UP001079430">
    <property type="component" value="Unassembled WGS sequence"/>
</dbReference>
<dbReference type="EMBL" id="JAPVOI010000005">
    <property type="protein sequence ID" value="MCZ4093609.1"/>
    <property type="molecule type" value="Genomic_DNA"/>
</dbReference>
<gene>
    <name evidence="2" type="ORF">O3W52_27745</name>
</gene>
<keyword evidence="3" id="KW-1185">Reference proteome</keyword>
<comment type="caution">
    <text evidence="2">The sequence shown here is derived from an EMBL/GenBank/DDBJ whole genome shotgun (WGS) entry which is preliminary data.</text>
</comment>
<keyword evidence="1" id="KW-0472">Membrane</keyword>
<feature type="transmembrane region" description="Helical" evidence="1">
    <location>
        <begin position="20"/>
        <end position="47"/>
    </location>
</feature>
<protein>
    <recommendedName>
        <fullName evidence="4">Methyltransferase type 11 domain-containing protein</fullName>
    </recommendedName>
</protein>
<proteinExistence type="predicted"/>
<evidence type="ECO:0000313" key="3">
    <source>
        <dbReference type="Proteomes" id="UP001079430"/>
    </source>
</evidence>
<reference evidence="2" key="1">
    <citation type="submission" date="2022-10" db="EMBL/GenBank/DDBJ databases">
        <title>Whole genome sequencing of three plant growth promoting bacteria isolated from Vachellia tortilis subsp. raddiana in Morocco.</title>
        <authorList>
            <person name="Hnini M."/>
            <person name="Zouagui R."/>
            <person name="Zouagui H."/>
            <person name="Chemao Elfihri M.-W."/>
            <person name="Ibrahimi A."/>
            <person name="Sbabou L."/>
            <person name="Aurag J."/>
        </authorList>
    </citation>
    <scope>NUCLEOTIDE SEQUENCE</scope>
    <source>
        <strain evidence="2">LMR678</strain>
    </source>
</reference>
<name>A0ABT4KP50_9HYPH</name>
<evidence type="ECO:0000313" key="2">
    <source>
        <dbReference type="EMBL" id="MCZ4093609.1"/>
    </source>
</evidence>
<keyword evidence="1" id="KW-1133">Transmembrane helix</keyword>
<evidence type="ECO:0008006" key="4">
    <source>
        <dbReference type="Google" id="ProtNLM"/>
    </source>
</evidence>
<organism evidence="2 3">
    <name type="scientific">Sinorhizobium psoraleae</name>
    <dbReference type="NCBI Taxonomy" id="520838"/>
    <lineage>
        <taxon>Bacteria</taxon>
        <taxon>Pseudomonadati</taxon>
        <taxon>Pseudomonadota</taxon>
        <taxon>Alphaproteobacteria</taxon>
        <taxon>Hyphomicrobiales</taxon>
        <taxon>Rhizobiaceae</taxon>
        <taxon>Sinorhizobium/Ensifer group</taxon>
        <taxon>Sinorhizobium</taxon>
    </lineage>
</organism>
<sequence>MDGPDFPVAMREAFRSLRPGGFIAFSILRPCFITLGIVEPIVSSFFLRRTLSRNEGSSAEAIQPRTV</sequence>
<evidence type="ECO:0000256" key="1">
    <source>
        <dbReference type="SAM" id="Phobius"/>
    </source>
</evidence>
<accession>A0ABT4KP50</accession>
<keyword evidence="1" id="KW-0812">Transmembrane</keyword>